<dbReference type="InterPro" id="IPR006260">
    <property type="entry name" value="TonB/TolA_C"/>
</dbReference>
<evidence type="ECO:0000256" key="6">
    <source>
        <dbReference type="ARBA" id="ARBA00022692"/>
    </source>
</evidence>
<dbReference type="EMBL" id="FNQO01000002">
    <property type="protein sequence ID" value="SEA09969.1"/>
    <property type="molecule type" value="Genomic_DNA"/>
</dbReference>
<feature type="transmembrane region" description="Helical" evidence="11">
    <location>
        <begin position="26"/>
        <end position="45"/>
    </location>
</feature>
<keyword evidence="3" id="KW-0813">Transport</keyword>
<reference evidence="14" key="1">
    <citation type="submission" date="2016-10" db="EMBL/GenBank/DDBJ databases">
        <authorList>
            <person name="Varghese N."/>
            <person name="Submissions S."/>
        </authorList>
    </citation>
    <scope>NUCLEOTIDE SEQUENCE [LARGE SCALE GENOMIC DNA]</scope>
    <source>
        <strain evidence="14">CGMCC 1.10657</strain>
    </source>
</reference>
<dbReference type="GO" id="GO:0005886">
    <property type="term" value="C:plasma membrane"/>
    <property type="evidence" value="ECO:0007669"/>
    <property type="project" value="UniProtKB-SubCell"/>
</dbReference>
<keyword evidence="7" id="KW-0653">Protein transport</keyword>
<gene>
    <name evidence="13" type="ORF">SAMN05216562_1716</name>
</gene>
<feature type="compositionally biased region" description="Pro residues" evidence="10">
    <location>
        <begin position="77"/>
        <end position="87"/>
    </location>
</feature>
<dbReference type="PANTHER" id="PTHR33446:SF14">
    <property type="entry name" value="PROTEIN TONB"/>
    <property type="match status" value="1"/>
</dbReference>
<organism evidence="13 14">
    <name type="scientific">Microbulbifer marinus</name>
    <dbReference type="NCBI Taxonomy" id="658218"/>
    <lineage>
        <taxon>Bacteria</taxon>
        <taxon>Pseudomonadati</taxon>
        <taxon>Pseudomonadota</taxon>
        <taxon>Gammaproteobacteria</taxon>
        <taxon>Cellvibrionales</taxon>
        <taxon>Microbulbiferaceae</taxon>
        <taxon>Microbulbifer</taxon>
    </lineage>
</organism>
<feature type="domain" description="TonB C-terminal" evidence="12">
    <location>
        <begin position="119"/>
        <end position="216"/>
    </location>
</feature>
<dbReference type="STRING" id="658218.SAMN05216562_1716"/>
<keyword evidence="6 11" id="KW-0812">Transmembrane</keyword>
<evidence type="ECO:0000256" key="8">
    <source>
        <dbReference type="ARBA" id="ARBA00022989"/>
    </source>
</evidence>
<dbReference type="InterPro" id="IPR037682">
    <property type="entry name" value="TonB_C"/>
</dbReference>
<dbReference type="RefSeq" id="WP_170833171.1">
    <property type="nucleotide sequence ID" value="NZ_FNQO01000002.1"/>
</dbReference>
<dbReference type="AlphaFoldDB" id="A0A1H3YED4"/>
<keyword evidence="5" id="KW-0997">Cell inner membrane</keyword>
<dbReference type="InterPro" id="IPR051045">
    <property type="entry name" value="TonB-dependent_transducer"/>
</dbReference>
<dbReference type="PROSITE" id="PS52015">
    <property type="entry name" value="TONB_CTD"/>
    <property type="match status" value="1"/>
</dbReference>
<dbReference type="Proteomes" id="UP000198658">
    <property type="component" value="Unassembled WGS sequence"/>
</dbReference>
<evidence type="ECO:0000256" key="11">
    <source>
        <dbReference type="SAM" id="Phobius"/>
    </source>
</evidence>
<evidence type="ECO:0000256" key="10">
    <source>
        <dbReference type="SAM" id="MobiDB-lite"/>
    </source>
</evidence>
<evidence type="ECO:0000256" key="9">
    <source>
        <dbReference type="ARBA" id="ARBA00023136"/>
    </source>
</evidence>
<keyword evidence="9 11" id="KW-0472">Membrane</keyword>
<comment type="similarity">
    <text evidence="2">Belongs to the TonB family.</text>
</comment>
<evidence type="ECO:0000256" key="7">
    <source>
        <dbReference type="ARBA" id="ARBA00022927"/>
    </source>
</evidence>
<protein>
    <submittedName>
        <fullName evidence="13">Outer membrane transport energization protein TonB</fullName>
    </submittedName>
</protein>
<keyword evidence="4" id="KW-1003">Cell membrane</keyword>
<keyword evidence="8 11" id="KW-1133">Transmembrane helix</keyword>
<evidence type="ECO:0000256" key="1">
    <source>
        <dbReference type="ARBA" id="ARBA00004383"/>
    </source>
</evidence>
<sequence length="216" mass="23541">MDRAALLNSNPVVFSFHRLVHGARHLALAGGITLLLILAMSRLIAADFTEPVLEEYVPIKSIHLPELTVTVEKSEPPAKPQDPPPQPVTRVDDKVVDPVNTTVVFNPPLPRGDQVDAAVISRDPLPVFKPAPRYPSAALRRGMEGYVVVEFTITATGAVRNVRAVAGYDGVGNPTDIFNRSAEAAAARFKYQPQLDDGVPVERHGVRNRITYKLAQ</sequence>
<evidence type="ECO:0000259" key="12">
    <source>
        <dbReference type="PROSITE" id="PS52015"/>
    </source>
</evidence>
<evidence type="ECO:0000256" key="2">
    <source>
        <dbReference type="ARBA" id="ARBA00006555"/>
    </source>
</evidence>
<keyword evidence="14" id="KW-1185">Reference proteome</keyword>
<comment type="subcellular location">
    <subcellularLocation>
        <location evidence="1">Cell inner membrane</location>
        <topology evidence="1">Single-pass membrane protein</topology>
        <orientation evidence="1">Periplasmic side</orientation>
    </subcellularLocation>
</comment>
<evidence type="ECO:0000256" key="5">
    <source>
        <dbReference type="ARBA" id="ARBA00022519"/>
    </source>
</evidence>
<evidence type="ECO:0000313" key="13">
    <source>
        <dbReference type="EMBL" id="SEA09969.1"/>
    </source>
</evidence>
<feature type="region of interest" description="Disordered" evidence="10">
    <location>
        <begin position="71"/>
        <end position="92"/>
    </location>
</feature>
<accession>A0A1H3YED4</accession>
<dbReference type="GO" id="GO:0015031">
    <property type="term" value="P:protein transport"/>
    <property type="evidence" value="ECO:0007669"/>
    <property type="project" value="UniProtKB-KW"/>
</dbReference>
<evidence type="ECO:0000256" key="4">
    <source>
        <dbReference type="ARBA" id="ARBA00022475"/>
    </source>
</evidence>
<dbReference type="Gene3D" id="3.30.1150.10">
    <property type="match status" value="1"/>
</dbReference>
<evidence type="ECO:0000313" key="14">
    <source>
        <dbReference type="Proteomes" id="UP000198658"/>
    </source>
</evidence>
<dbReference type="SUPFAM" id="SSF74653">
    <property type="entry name" value="TolA/TonB C-terminal domain"/>
    <property type="match status" value="1"/>
</dbReference>
<dbReference type="Pfam" id="PF03544">
    <property type="entry name" value="TonB_C"/>
    <property type="match status" value="1"/>
</dbReference>
<dbReference type="NCBIfam" id="TIGR01352">
    <property type="entry name" value="tonB_Cterm"/>
    <property type="match status" value="1"/>
</dbReference>
<evidence type="ECO:0000256" key="3">
    <source>
        <dbReference type="ARBA" id="ARBA00022448"/>
    </source>
</evidence>
<dbReference type="PANTHER" id="PTHR33446">
    <property type="entry name" value="PROTEIN TONB-RELATED"/>
    <property type="match status" value="1"/>
</dbReference>
<name>A0A1H3YED4_9GAMM</name>
<dbReference type="GO" id="GO:0055085">
    <property type="term" value="P:transmembrane transport"/>
    <property type="evidence" value="ECO:0007669"/>
    <property type="project" value="InterPro"/>
</dbReference>
<proteinExistence type="inferred from homology"/>